<comment type="caution">
    <text evidence="2">The sequence shown here is derived from an EMBL/GenBank/DDBJ whole genome shotgun (WGS) entry which is preliminary data.</text>
</comment>
<dbReference type="Proteomes" id="UP000324800">
    <property type="component" value="Unassembled WGS sequence"/>
</dbReference>
<sequence length="114" mass="12446">MINTEMNKDKSNSKTQLPDTSAKKAIHRGGVKQKLKKAERELEQQLLKQQLQQQQNNDLNNINVDISDIQGTVGQPTGLQPSSGAQSPGLNAGLRLKEAGLISDSNSERTDPQL</sequence>
<evidence type="ECO:0000256" key="1">
    <source>
        <dbReference type="SAM" id="MobiDB-lite"/>
    </source>
</evidence>
<feature type="compositionally biased region" description="Polar residues" evidence="1">
    <location>
        <begin position="67"/>
        <end position="89"/>
    </location>
</feature>
<organism evidence="2 3">
    <name type="scientific">Streblomastix strix</name>
    <dbReference type="NCBI Taxonomy" id="222440"/>
    <lineage>
        <taxon>Eukaryota</taxon>
        <taxon>Metamonada</taxon>
        <taxon>Preaxostyla</taxon>
        <taxon>Oxymonadida</taxon>
        <taxon>Streblomastigidae</taxon>
        <taxon>Streblomastix</taxon>
    </lineage>
</organism>
<dbReference type="EMBL" id="SNRW01046446">
    <property type="protein sequence ID" value="KAA6317882.1"/>
    <property type="molecule type" value="Genomic_DNA"/>
</dbReference>
<feature type="compositionally biased region" description="Basic residues" evidence="1">
    <location>
        <begin position="24"/>
        <end position="35"/>
    </location>
</feature>
<dbReference type="AlphaFoldDB" id="A0A5J4Q8V6"/>
<feature type="non-terminal residue" evidence="2">
    <location>
        <position position="114"/>
    </location>
</feature>
<proteinExistence type="predicted"/>
<evidence type="ECO:0000313" key="3">
    <source>
        <dbReference type="Proteomes" id="UP000324800"/>
    </source>
</evidence>
<feature type="region of interest" description="Disordered" evidence="1">
    <location>
        <begin position="67"/>
        <end position="114"/>
    </location>
</feature>
<evidence type="ECO:0000313" key="2">
    <source>
        <dbReference type="EMBL" id="KAA6317882.1"/>
    </source>
</evidence>
<accession>A0A5J4Q8V6</accession>
<feature type="region of interest" description="Disordered" evidence="1">
    <location>
        <begin position="1"/>
        <end position="37"/>
    </location>
</feature>
<reference evidence="2 3" key="1">
    <citation type="submission" date="2019-03" db="EMBL/GenBank/DDBJ databases">
        <title>Single cell metagenomics reveals metabolic interactions within the superorganism composed of flagellate Streblomastix strix and complex community of Bacteroidetes bacteria on its surface.</title>
        <authorList>
            <person name="Treitli S.C."/>
            <person name="Kolisko M."/>
            <person name="Husnik F."/>
            <person name="Keeling P."/>
            <person name="Hampl V."/>
        </authorList>
    </citation>
    <scope>NUCLEOTIDE SEQUENCE [LARGE SCALE GENOMIC DNA]</scope>
    <source>
        <strain evidence="2">ST1C</strain>
    </source>
</reference>
<protein>
    <submittedName>
        <fullName evidence="2">Uncharacterized protein</fullName>
    </submittedName>
</protein>
<gene>
    <name evidence="2" type="ORF">EZS28_055025</name>
</gene>
<name>A0A5J4Q8V6_9EUKA</name>
<feature type="compositionally biased region" description="Basic and acidic residues" evidence="1">
    <location>
        <begin position="1"/>
        <end position="12"/>
    </location>
</feature>